<dbReference type="Proteomes" id="UP001560573">
    <property type="component" value="Unassembled WGS sequence"/>
</dbReference>
<accession>A0ABV3ZKW0</accession>
<name>A0ABV3ZKW0_9BACT</name>
<dbReference type="RefSeq" id="WP_369331512.1">
    <property type="nucleotide sequence ID" value="NZ_JAULBC010000007.1"/>
</dbReference>
<dbReference type="EMBL" id="JAULBC010000007">
    <property type="protein sequence ID" value="MEX6690105.1"/>
    <property type="molecule type" value="Genomic_DNA"/>
</dbReference>
<proteinExistence type="predicted"/>
<comment type="caution">
    <text evidence="1">The sequence shown here is derived from an EMBL/GenBank/DDBJ whole genome shotgun (WGS) entry which is preliminary data.</text>
</comment>
<evidence type="ECO:0000313" key="2">
    <source>
        <dbReference type="Proteomes" id="UP001560573"/>
    </source>
</evidence>
<gene>
    <name evidence="1" type="ORF">QTN47_21530</name>
</gene>
<evidence type="ECO:0000313" key="1">
    <source>
        <dbReference type="EMBL" id="MEX6690105.1"/>
    </source>
</evidence>
<reference evidence="1 2" key="1">
    <citation type="submission" date="2023-07" db="EMBL/GenBank/DDBJ databases">
        <authorList>
            <person name="Lian W.-H."/>
        </authorList>
    </citation>
    <scope>NUCLEOTIDE SEQUENCE [LARGE SCALE GENOMIC DNA]</scope>
    <source>
        <strain evidence="1 2">SYSU DXS3180</strain>
    </source>
</reference>
<sequence>MDQSELYNDFKLLQKQVSTAELEEMVNHPNALIRVTAFNFLLDSGYPKFVDILEEHIHDTAEVSLQSGCIITTLPVIQAMLFNISTNNAWIGAFEFTKADMDRVARISDRAFGRKQEP</sequence>
<protein>
    <submittedName>
        <fullName evidence="1">Uncharacterized protein</fullName>
    </submittedName>
</protein>
<organism evidence="1 2">
    <name type="scientific">Danxiaibacter flavus</name>
    <dbReference type="NCBI Taxonomy" id="3049108"/>
    <lineage>
        <taxon>Bacteria</taxon>
        <taxon>Pseudomonadati</taxon>
        <taxon>Bacteroidota</taxon>
        <taxon>Chitinophagia</taxon>
        <taxon>Chitinophagales</taxon>
        <taxon>Chitinophagaceae</taxon>
        <taxon>Danxiaibacter</taxon>
    </lineage>
</organism>
<keyword evidence="2" id="KW-1185">Reference proteome</keyword>